<evidence type="ECO:0000256" key="1">
    <source>
        <dbReference type="SAM" id="SignalP"/>
    </source>
</evidence>
<gene>
    <name evidence="3" type="ORF">KOR34_31740</name>
</gene>
<dbReference type="InterPro" id="IPR002931">
    <property type="entry name" value="Transglutaminase-like"/>
</dbReference>
<dbReference type="Pfam" id="PF01841">
    <property type="entry name" value="Transglut_core"/>
    <property type="match status" value="1"/>
</dbReference>
<keyword evidence="4" id="KW-1185">Reference proteome</keyword>
<dbReference type="PANTHER" id="PTHR38339">
    <property type="entry name" value="TRANSGLUTAMINASE DOMAIN PROTEIN"/>
    <property type="match status" value="1"/>
</dbReference>
<evidence type="ECO:0000313" key="4">
    <source>
        <dbReference type="Proteomes" id="UP000316714"/>
    </source>
</evidence>
<comment type="caution">
    <text evidence="3">The sequence shown here is derived from an EMBL/GenBank/DDBJ whole genome shotgun (WGS) entry which is preliminary data.</text>
</comment>
<dbReference type="Proteomes" id="UP000316714">
    <property type="component" value="Unassembled WGS sequence"/>
</dbReference>
<feature type="signal peptide" evidence="1">
    <location>
        <begin position="1"/>
        <end position="20"/>
    </location>
</feature>
<organism evidence="3 4">
    <name type="scientific">Posidoniimonas corsicana</name>
    <dbReference type="NCBI Taxonomy" id="1938618"/>
    <lineage>
        <taxon>Bacteria</taxon>
        <taxon>Pseudomonadati</taxon>
        <taxon>Planctomycetota</taxon>
        <taxon>Planctomycetia</taxon>
        <taxon>Pirellulales</taxon>
        <taxon>Lacipirellulaceae</taxon>
        <taxon>Posidoniimonas</taxon>
    </lineage>
</organism>
<sequence length="668" mass="75039" precursor="true">MKRWAILGAAVVLAAGSADADEVLDVAERYANGGGYHWTPGNSGSPVTLTHRGQVVLPKGEGSFCCGYTLAVVFEVAQQRGLLDNKTFEQLKRFQRDWYGDGPNSRETLVVKAVERLGIGCRVEHADAQPGDFVQLWRTSGSGHSVVLLDWVREGGEIVGLRYRSSQKSTDGIGDRTEYFADAEGKGGSVVRQRTYVCRLDAPPANDRDHTMEEANRLVDAGQYAEAEEALRALIPDPTAPVASEAAIALERIRRTRREFSLTEEELLAEVRRQVPDADESDLARWRDAGDLQLRVIDGKTRYFRRAASNLFRFNSDAARRREKQDQRQGFDQTGLIARLVAMSGNADGPAIYPVKHHVTYTLTVKPNNPHAAKGATVRAWLPYPQEYQQQRNVKLIRSAPAEHQIAPPRQGHRTIYLEQEVVDPAKPLSFVAEYEFVTHAWAPRLNPAMVLEYDKIGELYTTYTAERAPHIVLDDPTRRLAAEIVGDEPNPLIRARKIFRWVSANIPWCAEMEYSIIDSLGQKGLSAGRGDCGVQGTVFITLCRAAGVPARWQSGWQTKPGEENMHDWSEFYVEPWGWLPADASHGVRKHADPRVQDFLCGGLDPYRMIVNLDYAQELHPPKTSYRSEPNDFQRGEVEIDGHNLYFDEWNWDFDVHTEPLEPSPAQE</sequence>
<dbReference type="SMART" id="SM00460">
    <property type="entry name" value="TGc"/>
    <property type="match status" value="1"/>
</dbReference>
<dbReference type="OrthoDB" id="9804872at2"/>
<dbReference type="SUPFAM" id="SSF54001">
    <property type="entry name" value="Cysteine proteinases"/>
    <property type="match status" value="1"/>
</dbReference>
<keyword evidence="1" id="KW-0732">Signal</keyword>
<evidence type="ECO:0000313" key="3">
    <source>
        <dbReference type="EMBL" id="TWT38205.1"/>
    </source>
</evidence>
<dbReference type="RefSeq" id="WP_146565562.1">
    <property type="nucleotide sequence ID" value="NZ_SIHJ01000001.1"/>
</dbReference>
<protein>
    <submittedName>
        <fullName evidence="3">Transglutaminase-like superfamily protein</fullName>
    </submittedName>
</protein>
<evidence type="ECO:0000259" key="2">
    <source>
        <dbReference type="SMART" id="SM00460"/>
    </source>
</evidence>
<proteinExistence type="predicted"/>
<dbReference type="AlphaFoldDB" id="A0A5C5VK57"/>
<dbReference type="PANTHER" id="PTHR38339:SF1">
    <property type="entry name" value="TRANSGLUTAMINASE-LIKE DOMAIN-CONTAINING PROTEIN"/>
    <property type="match status" value="1"/>
</dbReference>
<dbReference type="InterPro" id="IPR038765">
    <property type="entry name" value="Papain-like_cys_pep_sf"/>
</dbReference>
<dbReference type="Gene3D" id="3.10.620.30">
    <property type="match status" value="1"/>
</dbReference>
<feature type="chain" id="PRO_5022771674" evidence="1">
    <location>
        <begin position="21"/>
        <end position="668"/>
    </location>
</feature>
<feature type="domain" description="Transglutaminase-like" evidence="2">
    <location>
        <begin position="525"/>
        <end position="586"/>
    </location>
</feature>
<reference evidence="3 4" key="1">
    <citation type="submission" date="2019-02" db="EMBL/GenBank/DDBJ databases">
        <title>Deep-cultivation of Planctomycetes and their phenomic and genomic characterization uncovers novel biology.</title>
        <authorList>
            <person name="Wiegand S."/>
            <person name="Jogler M."/>
            <person name="Boedeker C."/>
            <person name="Pinto D."/>
            <person name="Vollmers J."/>
            <person name="Rivas-Marin E."/>
            <person name="Kohn T."/>
            <person name="Peeters S.H."/>
            <person name="Heuer A."/>
            <person name="Rast P."/>
            <person name="Oberbeckmann S."/>
            <person name="Bunk B."/>
            <person name="Jeske O."/>
            <person name="Meyerdierks A."/>
            <person name="Storesund J.E."/>
            <person name="Kallscheuer N."/>
            <person name="Luecker S."/>
            <person name="Lage O.M."/>
            <person name="Pohl T."/>
            <person name="Merkel B.J."/>
            <person name="Hornburger P."/>
            <person name="Mueller R.-W."/>
            <person name="Bruemmer F."/>
            <person name="Labrenz M."/>
            <person name="Spormann A.M."/>
            <person name="Op Den Camp H."/>
            <person name="Overmann J."/>
            <person name="Amann R."/>
            <person name="Jetten M.S.M."/>
            <person name="Mascher T."/>
            <person name="Medema M.H."/>
            <person name="Devos D.P."/>
            <person name="Kaster A.-K."/>
            <person name="Ovreas L."/>
            <person name="Rohde M."/>
            <person name="Galperin M.Y."/>
            <person name="Jogler C."/>
        </authorList>
    </citation>
    <scope>NUCLEOTIDE SEQUENCE [LARGE SCALE GENOMIC DNA]</scope>
    <source>
        <strain evidence="3 4">KOR34</strain>
    </source>
</reference>
<name>A0A5C5VK57_9BACT</name>
<accession>A0A5C5VK57</accession>
<dbReference type="EMBL" id="SIHJ01000001">
    <property type="protein sequence ID" value="TWT38205.1"/>
    <property type="molecule type" value="Genomic_DNA"/>
</dbReference>